<dbReference type="EMBL" id="CADCWO010000087">
    <property type="protein sequence ID" value="CAA9570325.1"/>
    <property type="molecule type" value="Genomic_DNA"/>
</dbReference>
<organism evidence="1">
    <name type="scientific">uncultured Synechococcales cyanobacterium</name>
    <dbReference type="NCBI Taxonomy" id="1936017"/>
    <lineage>
        <taxon>Bacteria</taxon>
        <taxon>Bacillati</taxon>
        <taxon>Cyanobacteriota</taxon>
        <taxon>Cyanophyceae</taxon>
        <taxon>Synechococcales</taxon>
        <taxon>environmental samples</taxon>
    </lineage>
</organism>
<accession>A0A6J4VCJ8</accession>
<proteinExistence type="predicted"/>
<reference evidence="1" key="1">
    <citation type="submission" date="2020-02" db="EMBL/GenBank/DDBJ databases">
        <authorList>
            <person name="Meier V. D."/>
        </authorList>
    </citation>
    <scope>NUCLEOTIDE SEQUENCE</scope>
    <source>
        <strain evidence="1">AVDCRST_MAG81</strain>
    </source>
</reference>
<protein>
    <submittedName>
        <fullName evidence="1">Uncharacterized protein</fullName>
    </submittedName>
</protein>
<name>A0A6J4VCJ8_9CYAN</name>
<dbReference type="AlphaFoldDB" id="A0A6J4VCJ8"/>
<evidence type="ECO:0000313" key="1">
    <source>
        <dbReference type="EMBL" id="CAA9570325.1"/>
    </source>
</evidence>
<sequence>MSLTTLILTAWQMGLWIARAIVEQQLTERAQVPTHWECCAVCGTSLVSKGFVKRQMLTLVGAVEWK</sequence>
<gene>
    <name evidence="1" type="ORF">AVDCRST_MAG81-1660</name>
</gene>